<evidence type="ECO:0000313" key="2">
    <source>
        <dbReference type="Proteomes" id="UP000243106"/>
    </source>
</evidence>
<reference evidence="2" key="1">
    <citation type="submission" date="2016-10" db="EMBL/GenBank/DDBJ databases">
        <authorList>
            <person name="Varghese N."/>
            <person name="Submissions S."/>
        </authorList>
    </citation>
    <scope>NUCLEOTIDE SEQUENCE [LARGE SCALE GENOMIC DNA]</scope>
    <source>
        <strain evidence="2">JCM 10271</strain>
    </source>
</reference>
<keyword evidence="2" id="KW-1185">Reference proteome</keyword>
<organism evidence="1 2">
    <name type="scientific">Roseivivax halotolerans</name>
    <dbReference type="NCBI Taxonomy" id="93684"/>
    <lineage>
        <taxon>Bacteria</taxon>
        <taxon>Pseudomonadati</taxon>
        <taxon>Pseudomonadota</taxon>
        <taxon>Alphaproteobacteria</taxon>
        <taxon>Rhodobacterales</taxon>
        <taxon>Roseobacteraceae</taxon>
        <taxon>Roseivivax</taxon>
    </lineage>
</organism>
<gene>
    <name evidence="1" type="ORF">SAMN05421853_107138</name>
</gene>
<protein>
    <submittedName>
        <fullName evidence="1">Uncharacterized protein</fullName>
    </submittedName>
</protein>
<dbReference type="Proteomes" id="UP000243106">
    <property type="component" value="Unassembled WGS sequence"/>
</dbReference>
<sequence length="154" mass="17148">MHQTLVSSEIATRRIEMLRSPEARFLVMLRLWPEGAEAQAQVWSGLCHDLGAGRARACLSAFEDLDRILRKSAWHMPRLGDPGDATLTPDEDALCRFLLVSLEAEREAALAEAMFLVRPDAILPVTLAASRVALPLLCVECRLRLEGARCRRIS</sequence>
<name>A0A1I5Z175_9RHOB</name>
<dbReference type="STRING" id="93684.SAMN05421853_107138"/>
<dbReference type="EMBL" id="FOXV01000007">
    <property type="protein sequence ID" value="SFQ50278.1"/>
    <property type="molecule type" value="Genomic_DNA"/>
</dbReference>
<proteinExistence type="predicted"/>
<accession>A0A1I5Z175</accession>
<dbReference type="AlphaFoldDB" id="A0A1I5Z175"/>
<evidence type="ECO:0000313" key="1">
    <source>
        <dbReference type="EMBL" id="SFQ50278.1"/>
    </source>
</evidence>
<dbReference type="RefSeq" id="WP_175497540.1">
    <property type="nucleotide sequence ID" value="NZ_FOXV01000007.1"/>
</dbReference>